<dbReference type="GO" id="GO:0032981">
    <property type="term" value="P:mitochondrial respiratory chain complex I assembly"/>
    <property type="evidence" value="ECO:0007669"/>
    <property type="project" value="InterPro"/>
</dbReference>
<sequence length="192" mass="21527">MLITSDIFARLMFIKREGSKSKMAASMLVSRNVVAVCRRPYMSRYVCRHMSRLQPTDDELYVRTTVSLLSKESEGLPFISSYSHHGFTVSGDRVIGPLAVLPRSLVHWNVSSVKDINEESLSLFHLLEPKIEILVLGVGAINHKLDPGLHKFLRQKGIALEVQDTPHACSTFNYLVSENRVVAAGLIPPEKR</sequence>
<evidence type="ECO:0000256" key="2">
    <source>
        <dbReference type="ARBA" id="ARBA00021776"/>
    </source>
</evidence>
<dbReference type="RefSeq" id="XP_022104897.1">
    <property type="nucleotide sequence ID" value="XM_022249205.1"/>
</dbReference>
<keyword evidence="5" id="KW-1185">Reference proteome</keyword>
<dbReference type="KEGG" id="aplc:110986908"/>
<dbReference type="OrthoDB" id="20681at2759"/>
<name>A0A8B7ZIQ3_ACAPL</name>
<dbReference type="InterPro" id="IPR034095">
    <property type="entry name" value="NDUF3"/>
</dbReference>
<comment type="subcellular location">
    <subcellularLocation>
        <location evidence="1">Mitochondrion</location>
    </subcellularLocation>
</comment>
<comment type="similarity">
    <text evidence="4">Belongs to the NDUFAF3 family.</text>
</comment>
<dbReference type="InterPro" id="IPR036748">
    <property type="entry name" value="MTH938-like_sf"/>
</dbReference>
<dbReference type="CTD" id="25915"/>
<evidence type="ECO:0000313" key="6">
    <source>
        <dbReference type="RefSeq" id="XP_022104897.1"/>
    </source>
</evidence>
<accession>A0A8B7ZIQ3</accession>
<dbReference type="Gene3D" id="3.40.1230.10">
    <property type="entry name" value="MTH938-like"/>
    <property type="match status" value="1"/>
</dbReference>
<protein>
    <recommendedName>
        <fullName evidence="2">NADH dehydrogenase [ubiquinone] 1 alpha subcomplex assembly factor 3</fullName>
    </recommendedName>
</protein>
<organism evidence="5 6">
    <name type="scientific">Acanthaster planci</name>
    <name type="common">Crown-of-thorns starfish</name>
    <dbReference type="NCBI Taxonomy" id="133434"/>
    <lineage>
        <taxon>Eukaryota</taxon>
        <taxon>Metazoa</taxon>
        <taxon>Echinodermata</taxon>
        <taxon>Eleutherozoa</taxon>
        <taxon>Asterozoa</taxon>
        <taxon>Asteroidea</taxon>
        <taxon>Valvatacea</taxon>
        <taxon>Valvatida</taxon>
        <taxon>Acanthasteridae</taxon>
        <taxon>Acanthaster</taxon>
    </lineage>
</organism>
<reference evidence="6" key="1">
    <citation type="submission" date="2025-08" db="UniProtKB">
        <authorList>
            <consortium name="RefSeq"/>
        </authorList>
    </citation>
    <scope>IDENTIFICATION</scope>
</reference>
<evidence type="ECO:0000256" key="1">
    <source>
        <dbReference type="ARBA" id="ARBA00004173"/>
    </source>
</evidence>
<evidence type="ECO:0000256" key="4">
    <source>
        <dbReference type="ARBA" id="ARBA00049984"/>
    </source>
</evidence>
<dbReference type="Proteomes" id="UP000694845">
    <property type="component" value="Unplaced"/>
</dbReference>
<dbReference type="InterPro" id="IPR007523">
    <property type="entry name" value="NDUFAF3/AAMDC"/>
</dbReference>
<dbReference type="GeneID" id="110986908"/>
<dbReference type="PANTHER" id="PTHR21192">
    <property type="entry name" value="NUCLEAR PROTEIN E3-3"/>
    <property type="match status" value="1"/>
</dbReference>
<dbReference type="GO" id="GO:0005743">
    <property type="term" value="C:mitochondrial inner membrane"/>
    <property type="evidence" value="ECO:0007669"/>
    <property type="project" value="TreeGrafter"/>
</dbReference>
<gene>
    <name evidence="6" type="primary">LOC110986908</name>
</gene>
<evidence type="ECO:0000313" key="5">
    <source>
        <dbReference type="Proteomes" id="UP000694845"/>
    </source>
</evidence>
<proteinExistence type="inferred from homology"/>
<dbReference type="CDD" id="cd05125">
    <property type="entry name" value="Mth938_2P1-like"/>
    <property type="match status" value="1"/>
</dbReference>
<evidence type="ECO:0000256" key="3">
    <source>
        <dbReference type="ARBA" id="ARBA00023128"/>
    </source>
</evidence>
<dbReference type="SUPFAM" id="SSF64076">
    <property type="entry name" value="MTH938-like"/>
    <property type="match status" value="1"/>
</dbReference>
<dbReference type="AlphaFoldDB" id="A0A8B7ZIQ3"/>
<dbReference type="Pfam" id="PF04430">
    <property type="entry name" value="DUF498"/>
    <property type="match status" value="1"/>
</dbReference>
<keyword evidence="3" id="KW-0496">Mitochondrion</keyword>
<dbReference type="PANTHER" id="PTHR21192:SF2">
    <property type="entry name" value="NADH DEHYDROGENASE [UBIQUINONE] 1 ALPHA SUBCOMPLEX ASSEMBLY FACTOR 3"/>
    <property type="match status" value="1"/>
</dbReference>